<dbReference type="PANTHER" id="PTHR31157:SF1">
    <property type="entry name" value="SCP DOMAIN-CONTAINING PROTEIN"/>
    <property type="match status" value="1"/>
</dbReference>
<reference evidence="3 4" key="1">
    <citation type="submission" date="2016-07" db="EMBL/GenBank/DDBJ databases">
        <title>Pervasive Adenine N6-methylation of Active Genes in Fungi.</title>
        <authorList>
            <consortium name="DOE Joint Genome Institute"/>
            <person name="Mondo S.J."/>
            <person name="Dannebaum R.O."/>
            <person name="Kuo R.C."/>
            <person name="Labutti K."/>
            <person name="Haridas S."/>
            <person name="Kuo A."/>
            <person name="Salamov A."/>
            <person name="Ahrendt S.R."/>
            <person name="Lipzen A."/>
            <person name="Sullivan W."/>
            <person name="Andreopoulos W.B."/>
            <person name="Clum A."/>
            <person name="Lindquist E."/>
            <person name="Daum C."/>
            <person name="Ramamoorthy G.K."/>
            <person name="Gryganskyi A."/>
            <person name="Culley D."/>
            <person name="Magnuson J.K."/>
            <person name="James T.Y."/>
            <person name="O'Malley M.A."/>
            <person name="Stajich J.E."/>
            <person name="Spatafora J.W."/>
            <person name="Visel A."/>
            <person name="Grigoriev I.V."/>
        </authorList>
    </citation>
    <scope>NUCLEOTIDE SEQUENCE [LARGE SCALE GENOMIC DNA]</scope>
    <source>
        <strain evidence="3 4">CBS 931.73</strain>
    </source>
</reference>
<keyword evidence="1" id="KW-0732">Signal</keyword>
<dbReference type="InterPro" id="IPR014044">
    <property type="entry name" value="CAP_dom"/>
</dbReference>
<dbReference type="InterPro" id="IPR035940">
    <property type="entry name" value="CAP_sf"/>
</dbReference>
<dbReference type="CDD" id="cd05379">
    <property type="entry name" value="CAP_bacterial"/>
    <property type="match status" value="1"/>
</dbReference>
<evidence type="ECO:0000256" key="1">
    <source>
        <dbReference type="SAM" id="SignalP"/>
    </source>
</evidence>
<dbReference type="InParanoid" id="A0A1Y1YTR2"/>
<proteinExistence type="predicted"/>
<dbReference type="SUPFAM" id="SSF55797">
    <property type="entry name" value="PR-1-like"/>
    <property type="match status" value="1"/>
</dbReference>
<evidence type="ECO:0000313" key="3">
    <source>
        <dbReference type="EMBL" id="ORY01214.1"/>
    </source>
</evidence>
<organism evidence="3 4">
    <name type="scientific">Basidiobolus meristosporus CBS 931.73</name>
    <dbReference type="NCBI Taxonomy" id="1314790"/>
    <lineage>
        <taxon>Eukaryota</taxon>
        <taxon>Fungi</taxon>
        <taxon>Fungi incertae sedis</taxon>
        <taxon>Zoopagomycota</taxon>
        <taxon>Entomophthoromycotina</taxon>
        <taxon>Basidiobolomycetes</taxon>
        <taxon>Basidiobolales</taxon>
        <taxon>Basidiobolaceae</taxon>
        <taxon>Basidiobolus</taxon>
    </lineage>
</organism>
<dbReference type="EMBL" id="MCFE01000072">
    <property type="protein sequence ID" value="ORY01214.1"/>
    <property type="molecule type" value="Genomic_DNA"/>
</dbReference>
<dbReference type="Pfam" id="PF00188">
    <property type="entry name" value="CAP"/>
    <property type="match status" value="1"/>
</dbReference>
<dbReference type="AlphaFoldDB" id="A0A1Y1YTR2"/>
<feature type="chain" id="PRO_5012734076" evidence="1">
    <location>
        <begin position="24"/>
        <end position="159"/>
    </location>
</feature>
<accession>A0A1Y1YTR2</accession>
<dbReference type="Gene3D" id="3.40.33.10">
    <property type="entry name" value="CAP"/>
    <property type="match status" value="1"/>
</dbReference>
<comment type="caution">
    <text evidence="3">The sequence shown here is derived from an EMBL/GenBank/DDBJ whole genome shotgun (WGS) entry which is preliminary data.</text>
</comment>
<name>A0A1Y1YTR2_9FUNG</name>
<sequence>MKVSSLVSLALLGLGALVSNTEAFSPARLICLVNRERVRYGLRPLVLSRDLNDIAQEHSTMQARYNSLTHDRYDHAPMNREASRRGMQYQSLGENVARGQRSEEEVMNVWMNSAVHRANILNRDYTHMGAGLDPRGNFWTQAFARVRGNIDYSRVPICP</sequence>
<dbReference type="OrthoDB" id="568194at2759"/>
<dbReference type="STRING" id="1314790.A0A1Y1YTR2"/>
<feature type="domain" description="SCP" evidence="2">
    <location>
        <begin position="32"/>
        <end position="141"/>
    </location>
</feature>
<evidence type="ECO:0000313" key="4">
    <source>
        <dbReference type="Proteomes" id="UP000193498"/>
    </source>
</evidence>
<evidence type="ECO:0000259" key="2">
    <source>
        <dbReference type="Pfam" id="PF00188"/>
    </source>
</evidence>
<dbReference type="PANTHER" id="PTHR31157">
    <property type="entry name" value="SCP DOMAIN-CONTAINING PROTEIN"/>
    <property type="match status" value="1"/>
</dbReference>
<feature type="signal peptide" evidence="1">
    <location>
        <begin position="1"/>
        <end position="23"/>
    </location>
</feature>
<keyword evidence="4" id="KW-1185">Reference proteome</keyword>
<gene>
    <name evidence="3" type="ORF">K493DRAFT_389662</name>
</gene>
<protein>
    <submittedName>
        <fullName evidence="3">PR-1-like protein</fullName>
    </submittedName>
</protein>
<dbReference type="Proteomes" id="UP000193498">
    <property type="component" value="Unassembled WGS sequence"/>
</dbReference>